<dbReference type="Gene3D" id="3.40.30.10">
    <property type="entry name" value="Glutaredoxin"/>
    <property type="match status" value="1"/>
</dbReference>
<gene>
    <name evidence="2" type="ORF">SAMN04488071_1136</name>
</gene>
<dbReference type="Proteomes" id="UP000183685">
    <property type="component" value="Unassembled WGS sequence"/>
</dbReference>
<dbReference type="InterPro" id="IPR012336">
    <property type="entry name" value="Thioredoxin-like_fold"/>
</dbReference>
<evidence type="ECO:0000313" key="3">
    <source>
        <dbReference type="Proteomes" id="UP000183685"/>
    </source>
</evidence>
<sequence>MTKPVIVELLTASGCNRCRQTRDRIRFVVADWPEGSFDYREVNVVEEIDYAVKLEVLSTPSVAIDGVLAFTGPPSEKKLHQALRDALDKRNTHAPLS</sequence>
<keyword evidence="3" id="KW-1185">Reference proteome</keyword>
<protein>
    <submittedName>
        <fullName evidence="2">Thioredoxin domain-containing protein</fullName>
    </submittedName>
</protein>
<dbReference type="Pfam" id="PF13192">
    <property type="entry name" value="Thioredoxin_3"/>
    <property type="match status" value="1"/>
</dbReference>
<dbReference type="STRING" id="637679.GCA_001550055_02852"/>
<feature type="domain" description="Thioredoxin-like fold" evidence="1">
    <location>
        <begin position="12"/>
        <end position="83"/>
    </location>
</feature>
<evidence type="ECO:0000259" key="1">
    <source>
        <dbReference type="Pfam" id="PF13192"/>
    </source>
</evidence>
<dbReference type="InterPro" id="IPR036249">
    <property type="entry name" value="Thioredoxin-like_sf"/>
</dbReference>
<evidence type="ECO:0000313" key="2">
    <source>
        <dbReference type="EMBL" id="SDD66186.1"/>
    </source>
</evidence>
<dbReference type="RefSeq" id="WP_074519318.1">
    <property type="nucleotide sequence ID" value="NZ_FNAK01000002.1"/>
</dbReference>
<organism evidence="2 3">
    <name type="scientific">Kordiimonas lacus</name>
    <dbReference type="NCBI Taxonomy" id="637679"/>
    <lineage>
        <taxon>Bacteria</taxon>
        <taxon>Pseudomonadati</taxon>
        <taxon>Pseudomonadota</taxon>
        <taxon>Alphaproteobacteria</taxon>
        <taxon>Kordiimonadales</taxon>
        <taxon>Kordiimonadaceae</taxon>
        <taxon>Kordiimonas</taxon>
    </lineage>
</organism>
<reference evidence="2 3" key="1">
    <citation type="submission" date="2016-10" db="EMBL/GenBank/DDBJ databases">
        <authorList>
            <person name="de Groot N.N."/>
        </authorList>
    </citation>
    <scope>NUCLEOTIDE SEQUENCE [LARGE SCALE GENOMIC DNA]</scope>
    <source>
        <strain evidence="2 3">CGMCC 1.9109</strain>
    </source>
</reference>
<dbReference type="AlphaFoldDB" id="A0A1G6WM74"/>
<name>A0A1G6WM74_9PROT</name>
<accession>A0A1G6WM74</accession>
<dbReference type="SUPFAM" id="SSF52833">
    <property type="entry name" value="Thioredoxin-like"/>
    <property type="match status" value="1"/>
</dbReference>
<dbReference type="EMBL" id="FNAK01000002">
    <property type="protein sequence ID" value="SDD66186.1"/>
    <property type="molecule type" value="Genomic_DNA"/>
</dbReference>
<dbReference type="OrthoDB" id="5796695at2"/>
<proteinExistence type="predicted"/>